<evidence type="ECO:0000256" key="8">
    <source>
        <dbReference type="SAM" id="MobiDB-lite"/>
    </source>
</evidence>
<keyword evidence="5 7" id="KW-0456">Lyase</keyword>
<dbReference type="GO" id="GO:0071555">
    <property type="term" value="P:cell wall organization"/>
    <property type="evidence" value="ECO:0007669"/>
    <property type="project" value="UniProtKB-KW"/>
</dbReference>
<comment type="function">
    <text evidence="7">Functions as a peptidoglycan terminase that cleaves nascent peptidoglycan strands endolytically to terminate their elongation.</text>
</comment>
<sequence>MSEEINSESLSSDFLLKEIPQSEFESSPKPVPGTPVFVERKVPDDIQLIAQQAMFEQGKVHVGGDEDNSYLTNKRPDSQKVMKSHLMVDQPIMSMDDDDFIISKKQKFENNSHSSKISKVDYLDKLPKRKTSEIENENKGISELPQNSDLLTSGLIPKSLKNNMNDVKESSSTNSQKTSDTKEYVSFKEMIMSRLYDDSEDPEDPSMKSKSQSVAITDNLSESPLPKVHTEKIKGFIQEPSEELDDFESFQTTQKSEFSDLNHTLHPESKKSRNPLEAQEPDISPALARALATRKQAHASVRSDEKIVEKSPEIKDGLSQANRVTISNEIRENPLIMSRKARNFNEETEEKKLNKVEKKEKKKSKIHIGRSIAIVLIFLLLALGGFGYTYISSNLKAVDPNNKTTHLVTIPAGTSSKNVANILKNNNLVKNPTIFNIYALIKGQTNFKSGSYNLSKSMTPLQIAQTLVKGGVTITGKVTIPEGYTLDQISTAITINAGSKDSTASPFSKDEFLKIVTDPSFISQMAAKYPKLFVNLPKADSGVKYQLEGYLFPATYEYAAGTSLKEVVEQMIKAMDKNMQPYYDQISSLNLNVNQFISLAALVEKEANTESDRKNVADVFLKRINQGMALGSNVAILYAEGKLGTNVSAKDDANIDTSMNSPFNLYTNQGTGPGPVVSPSAMSLGAVMNHTSNSYYYFIADSTGTLHFEETSAEHDADVQLYLGGN</sequence>
<keyword evidence="2 7" id="KW-0812">Transmembrane</keyword>
<dbReference type="RefSeq" id="WP_183539798.1">
    <property type="nucleotide sequence ID" value="NZ_JACHHV010000014.1"/>
</dbReference>
<evidence type="ECO:0000256" key="6">
    <source>
        <dbReference type="ARBA" id="ARBA00023316"/>
    </source>
</evidence>
<dbReference type="AlphaFoldDB" id="A0A841C949"/>
<reference evidence="9 10" key="1">
    <citation type="submission" date="2020-08" db="EMBL/GenBank/DDBJ databases">
        <title>Genomic Encyclopedia of Type Strains, Phase IV (KMG-IV): sequencing the most valuable type-strain genomes for metagenomic binning, comparative biology and taxonomic classification.</title>
        <authorList>
            <person name="Goeker M."/>
        </authorList>
    </citation>
    <scope>NUCLEOTIDE SEQUENCE [LARGE SCALE GENOMIC DNA]</scope>
    <source>
        <strain evidence="9 10">DSM 14925</strain>
    </source>
</reference>
<proteinExistence type="inferred from homology"/>
<feature type="compositionally biased region" description="Polar residues" evidence="8">
    <location>
        <begin position="208"/>
        <end position="222"/>
    </location>
</feature>
<evidence type="ECO:0000256" key="1">
    <source>
        <dbReference type="ARBA" id="ARBA00022475"/>
    </source>
</evidence>
<keyword evidence="4 7" id="KW-0472">Membrane</keyword>
<gene>
    <name evidence="7" type="primary">mltG</name>
    <name evidence="9" type="ORF">HNQ37_000972</name>
</gene>
<feature type="region of interest" description="Disordered" evidence="8">
    <location>
        <begin position="109"/>
        <end position="279"/>
    </location>
</feature>
<keyword evidence="6 7" id="KW-0961">Cell wall biogenesis/degradation</keyword>
<dbReference type="GO" id="GO:0005886">
    <property type="term" value="C:plasma membrane"/>
    <property type="evidence" value="ECO:0007669"/>
    <property type="project" value="UniProtKB-SubCell"/>
</dbReference>
<dbReference type="GO" id="GO:0009252">
    <property type="term" value="P:peptidoglycan biosynthetic process"/>
    <property type="evidence" value="ECO:0007669"/>
    <property type="project" value="UniProtKB-UniRule"/>
</dbReference>
<keyword evidence="3 7" id="KW-1133">Transmembrane helix</keyword>
<protein>
    <recommendedName>
        <fullName evidence="7">Endolytic murein transglycosylase</fullName>
        <ecNumber evidence="7">4.2.2.29</ecNumber>
    </recommendedName>
    <alternativeName>
        <fullName evidence="7">Peptidoglycan lytic transglycosylase</fullName>
    </alternativeName>
    <alternativeName>
        <fullName evidence="7">Peptidoglycan polymerization terminase</fullName>
    </alternativeName>
</protein>
<feature type="compositionally biased region" description="Polar residues" evidence="8">
    <location>
        <begin position="160"/>
        <end position="178"/>
    </location>
</feature>
<comment type="caution">
    <text evidence="9">The sequence shown here is derived from an EMBL/GenBank/DDBJ whole genome shotgun (WGS) entry which is preliminary data.</text>
</comment>
<evidence type="ECO:0000256" key="7">
    <source>
        <dbReference type="HAMAP-Rule" id="MF_02065"/>
    </source>
</evidence>
<name>A0A841C949_9LACT</name>
<comment type="catalytic activity">
    <reaction evidence="7">
        <text>a peptidoglycan chain = a peptidoglycan chain with N-acetyl-1,6-anhydromuramyl-[peptide] at the reducing end + a peptidoglycan chain with N-acetylglucosamine at the non-reducing end.</text>
        <dbReference type="EC" id="4.2.2.29"/>
    </reaction>
</comment>
<evidence type="ECO:0000256" key="3">
    <source>
        <dbReference type="ARBA" id="ARBA00022989"/>
    </source>
</evidence>
<dbReference type="CDD" id="cd08010">
    <property type="entry name" value="MltG_like"/>
    <property type="match status" value="1"/>
</dbReference>
<evidence type="ECO:0000256" key="4">
    <source>
        <dbReference type="ARBA" id="ARBA00023136"/>
    </source>
</evidence>
<evidence type="ECO:0000313" key="9">
    <source>
        <dbReference type="EMBL" id="MBB5888081.1"/>
    </source>
</evidence>
<dbReference type="NCBIfam" id="TIGR00247">
    <property type="entry name" value="endolytic transglycosylase MltG"/>
    <property type="match status" value="1"/>
</dbReference>
<dbReference type="InterPro" id="IPR003770">
    <property type="entry name" value="MLTG-like"/>
</dbReference>
<dbReference type="GO" id="GO:0008932">
    <property type="term" value="F:lytic endotransglycosylase activity"/>
    <property type="evidence" value="ECO:0007669"/>
    <property type="project" value="UniProtKB-UniRule"/>
</dbReference>
<feature type="compositionally biased region" description="Basic and acidic residues" evidence="8">
    <location>
        <begin position="257"/>
        <end position="271"/>
    </location>
</feature>
<feature type="site" description="Important for catalytic activity" evidence="7">
    <location>
        <position position="606"/>
    </location>
</feature>
<keyword evidence="10" id="KW-1185">Reference proteome</keyword>
<evidence type="ECO:0000256" key="5">
    <source>
        <dbReference type="ARBA" id="ARBA00023239"/>
    </source>
</evidence>
<comment type="similarity">
    <text evidence="7">Belongs to the transglycosylase MltG family.</text>
</comment>
<evidence type="ECO:0000256" key="2">
    <source>
        <dbReference type="ARBA" id="ARBA00022692"/>
    </source>
</evidence>
<dbReference type="Gene3D" id="3.30.1490.480">
    <property type="entry name" value="Endolytic murein transglycosylase"/>
    <property type="match status" value="1"/>
</dbReference>
<comment type="subcellular location">
    <subcellularLocation>
        <location evidence="7">Cell membrane</location>
        <topology evidence="7">Single-pass membrane protein</topology>
    </subcellularLocation>
</comment>
<dbReference type="EMBL" id="JACHHV010000014">
    <property type="protein sequence ID" value="MBB5888081.1"/>
    <property type="molecule type" value="Genomic_DNA"/>
</dbReference>
<dbReference type="HAMAP" id="MF_02065">
    <property type="entry name" value="MltG"/>
    <property type="match status" value="1"/>
</dbReference>
<accession>A0A841C949</accession>
<feature type="transmembrane region" description="Helical" evidence="7">
    <location>
        <begin position="368"/>
        <end position="391"/>
    </location>
</feature>
<dbReference type="PANTHER" id="PTHR30518">
    <property type="entry name" value="ENDOLYTIC MUREIN TRANSGLYCOSYLASE"/>
    <property type="match status" value="1"/>
</dbReference>
<dbReference type="Proteomes" id="UP000562464">
    <property type="component" value="Unassembled WGS sequence"/>
</dbReference>
<organism evidence="9 10">
    <name type="scientific">Lactovum miscens</name>
    <dbReference type="NCBI Taxonomy" id="190387"/>
    <lineage>
        <taxon>Bacteria</taxon>
        <taxon>Bacillati</taxon>
        <taxon>Bacillota</taxon>
        <taxon>Bacilli</taxon>
        <taxon>Lactobacillales</taxon>
        <taxon>Streptococcaceae</taxon>
        <taxon>Lactovum</taxon>
    </lineage>
</organism>
<evidence type="ECO:0000313" key="10">
    <source>
        <dbReference type="Proteomes" id="UP000562464"/>
    </source>
</evidence>
<dbReference type="Pfam" id="PF02618">
    <property type="entry name" value="YceG"/>
    <property type="match status" value="1"/>
</dbReference>
<dbReference type="EC" id="4.2.2.29" evidence="7"/>
<feature type="compositionally biased region" description="Basic and acidic residues" evidence="8">
    <location>
        <begin position="118"/>
        <end position="140"/>
    </location>
</feature>
<feature type="region of interest" description="Disordered" evidence="8">
    <location>
        <begin position="60"/>
        <end position="82"/>
    </location>
</feature>
<keyword evidence="1 7" id="KW-1003">Cell membrane</keyword>
<dbReference type="PANTHER" id="PTHR30518:SF2">
    <property type="entry name" value="ENDOLYTIC MUREIN TRANSGLYCOSYLASE"/>
    <property type="match status" value="1"/>
</dbReference>